<feature type="domain" description="AB hydrolase-1" evidence="1">
    <location>
        <begin position="68"/>
        <end position="174"/>
    </location>
</feature>
<dbReference type="InterPro" id="IPR050266">
    <property type="entry name" value="AB_hydrolase_sf"/>
</dbReference>
<gene>
    <name evidence="2" type="ORF">SSV_0878</name>
</gene>
<dbReference type="SUPFAM" id="SSF53474">
    <property type="entry name" value="alpha/beta-Hydrolases"/>
    <property type="match status" value="1"/>
</dbReference>
<sequence>MKRKMMLVILILIAVILVSAGWFAYRNLHYDKANLEYIRQAGMIEKQVTLPDGSLINYGEGPKNGPPLLLIHGQQVSWEDYAKVFGELSKRYHVYAVDCYGHGGSSKNPAKYSALENSQDFIWFIHNIIKAPVFISGHSSGGLLATMVAALAPDTVRGLLIEDAPFFSTEPSRALSTFSWLGFKDMYDFLKSGKKNYTAYFLEHTYLKKLFGEENFNKIVKKPALNYMKNHPGKIPRIWYYPPELQVNLIYDLTANLQDGTGDYDLRFGSTFYDFSWFKGFEQEEILKKVQCPSILLHVARPLNQKNYYDKNGILLSAMDDKDAKRVDKLLLNNHLIDNIKSGHDIHAEKPEIFIRAIDDLQKRCK</sequence>
<proteinExistence type="predicted"/>
<dbReference type="GO" id="GO:0016020">
    <property type="term" value="C:membrane"/>
    <property type="evidence" value="ECO:0007669"/>
    <property type="project" value="TreeGrafter"/>
</dbReference>
<keyword evidence="2" id="KW-0378">Hydrolase</keyword>
<reference evidence="2 3" key="1">
    <citation type="submission" date="2015-01" db="EMBL/GenBank/DDBJ databases">
        <authorList>
            <person name="Pelicic Vladimir"/>
        </authorList>
    </citation>
    <scope>NUCLEOTIDE SEQUENCE [LARGE SCALE GENOMIC DNA]</scope>
    <source>
        <strain evidence="2 3">2908</strain>
    </source>
</reference>
<dbReference type="InterPro" id="IPR000073">
    <property type="entry name" value="AB_hydrolase_1"/>
</dbReference>
<dbReference type="PANTHER" id="PTHR43798:SF33">
    <property type="entry name" value="HYDROLASE, PUTATIVE (AFU_ORTHOLOGUE AFUA_2G14860)-RELATED"/>
    <property type="match status" value="1"/>
</dbReference>
<evidence type="ECO:0000313" key="2">
    <source>
        <dbReference type="EMBL" id="CEL90178.1"/>
    </source>
</evidence>
<name>A0A0B7GPN1_STRSA</name>
<dbReference type="Pfam" id="PF12697">
    <property type="entry name" value="Abhydrolase_6"/>
    <property type="match status" value="1"/>
</dbReference>
<evidence type="ECO:0000259" key="1">
    <source>
        <dbReference type="Pfam" id="PF12697"/>
    </source>
</evidence>
<evidence type="ECO:0000313" key="3">
    <source>
        <dbReference type="Proteomes" id="UP000183504"/>
    </source>
</evidence>
<organism evidence="2 3">
    <name type="scientific">Streptococcus sanguinis</name>
    <dbReference type="NCBI Taxonomy" id="1305"/>
    <lineage>
        <taxon>Bacteria</taxon>
        <taxon>Bacillati</taxon>
        <taxon>Bacillota</taxon>
        <taxon>Bacilli</taxon>
        <taxon>Lactobacillales</taxon>
        <taxon>Streptococcaceae</taxon>
        <taxon>Streptococcus</taxon>
    </lineage>
</organism>
<dbReference type="RefSeq" id="WP_072073844.1">
    <property type="nucleotide sequence ID" value="NZ_CDMW01000001.1"/>
</dbReference>
<dbReference type="Proteomes" id="UP000183504">
    <property type="component" value="Unassembled WGS sequence"/>
</dbReference>
<protein>
    <submittedName>
        <fullName evidence="2">Putative alpha/beta hydrolase</fullName>
    </submittedName>
</protein>
<dbReference type="EMBL" id="CDMW01000001">
    <property type="protein sequence ID" value="CEL90178.1"/>
    <property type="molecule type" value="Genomic_DNA"/>
</dbReference>
<accession>A0A0B7GPN1</accession>
<dbReference type="Gene3D" id="3.40.50.1820">
    <property type="entry name" value="alpha/beta hydrolase"/>
    <property type="match status" value="1"/>
</dbReference>
<dbReference type="GO" id="GO:0016787">
    <property type="term" value="F:hydrolase activity"/>
    <property type="evidence" value="ECO:0007669"/>
    <property type="project" value="UniProtKB-KW"/>
</dbReference>
<dbReference type="InterPro" id="IPR029058">
    <property type="entry name" value="AB_hydrolase_fold"/>
</dbReference>
<dbReference type="PANTHER" id="PTHR43798">
    <property type="entry name" value="MONOACYLGLYCEROL LIPASE"/>
    <property type="match status" value="1"/>
</dbReference>
<dbReference type="AlphaFoldDB" id="A0A0B7GPN1"/>